<evidence type="ECO:0000256" key="3">
    <source>
        <dbReference type="ARBA" id="ARBA00022989"/>
    </source>
</evidence>
<gene>
    <name evidence="7" type="ORF">PR048_006157</name>
</gene>
<dbReference type="InterPro" id="IPR036259">
    <property type="entry name" value="MFS_trans_sf"/>
</dbReference>
<dbReference type="Proteomes" id="UP001159363">
    <property type="component" value="Chromosome 2"/>
</dbReference>
<feature type="transmembrane region" description="Helical" evidence="6">
    <location>
        <begin position="23"/>
        <end position="41"/>
    </location>
</feature>
<dbReference type="PANTHER" id="PTHR48021">
    <property type="match status" value="1"/>
</dbReference>
<evidence type="ECO:0000256" key="1">
    <source>
        <dbReference type="ARBA" id="ARBA00004141"/>
    </source>
</evidence>
<reference evidence="7 8" key="1">
    <citation type="submission" date="2023-02" db="EMBL/GenBank/DDBJ databases">
        <title>LHISI_Scaffold_Assembly.</title>
        <authorList>
            <person name="Stuart O.P."/>
            <person name="Cleave R."/>
            <person name="Magrath M.J.L."/>
            <person name="Mikheyev A.S."/>
        </authorList>
    </citation>
    <scope>NUCLEOTIDE SEQUENCE [LARGE SCALE GENOMIC DNA]</scope>
    <source>
        <strain evidence="7">Daus_M_001</strain>
        <tissue evidence="7">Leg muscle</tissue>
    </source>
</reference>
<feature type="transmembrane region" description="Helical" evidence="6">
    <location>
        <begin position="47"/>
        <end position="69"/>
    </location>
</feature>
<comment type="subcellular location">
    <subcellularLocation>
        <location evidence="1">Membrane</location>
        <topology evidence="1">Multi-pass membrane protein</topology>
    </subcellularLocation>
</comment>
<evidence type="ECO:0008006" key="9">
    <source>
        <dbReference type="Google" id="ProtNLM"/>
    </source>
</evidence>
<dbReference type="InterPro" id="IPR050549">
    <property type="entry name" value="MFS_Trehalose_Transporter"/>
</dbReference>
<evidence type="ECO:0000256" key="6">
    <source>
        <dbReference type="SAM" id="Phobius"/>
    </source>
</evidence>
<evidence type="ECO:0000313" key="8">
    <source>
        <dbReference type="Proteomes" id="UP001159363"/>
    </source>
</evidence>
<evidence type="ECO:0000256" key="4">
    <source>
        <dbReference type="ARBA" id="ARBA00023136"/>
    </source>
</evidence>
<keyword evidence="3 6" id="KW-1133">Transmembrane helix</keyword>
<evidence type="ECO:0000256" key="2">
    <source>
        <dbReference type="ARBA" id="ARBA00022692"/>
    </source>
</evidence>
<feature type="compositionally biased region" description="Basic and acidic residues" evidence="5">
    <location>
        <begin position="357"/>
        <end position="370"/>
    </location>
</feature>
<dbReference type="Gene3D" id="1.20.1250.20">
    <property type="entry name" value="MFS general substrate transporter like domains"/>
    <property type="match status" value="1"/>
</dbReference>
<feature type="transmembrane region" description="Helical" evidence="6">
    <location>
        <begin position="81"/>
        <end position="99"/>
    </location>
</feature>
<dbReference type="EMBL" id="JARBHB010000002">
    <property type="protein sequence ID" value="KAJ8893558.1"/>
    <property type="molecule type" value="Genomic_DNA"/>
</dbReference>
<organism evidence="7 8">
    <name type="scientific">Dryococelus australis</name>
    <dbReference type="NCBI Taxonomy" id="614101"/>
    <lineage>
        <taxon>Eukaryota</taxon>
        <taxon>Metazoa</taxon>
        <taxon>Ecdysozoa</taxon>
        <taxon>Arthropoda</taxon>
        <taxon>Hexapoda</taxon>
        <taxon>Insecta</taxon>
        <taxon>Pterygota</taxon>
        <taxon>Neoptera</taxon>
        <taxon>Polyneoptera</taxon>
        <taxon>Phasmatodea</taxon>
        <taxon>Verophasmatodea</taxon>
        <taxon>Anareolatae</taxon>
        <taxon>Phasmatidae</taxon>
        <taxon>Eurycanthinae</taxon>
        <taxon>Dryococelus</taxon>
    </lineage>
</organism>
<proteinExistence type="predicted"/>
<evidence type="ECO:0000313" key="7">
    <source>
        <dbReference type="EMBL" id="KAJ8893558.1"/>
    </source>
</evidence>
<keyword evidence="2 6" id="KW-0812">Transmembrane</keyword>
<feature type="transmembrane region" description="Helical" evidence="6">
    <location>
        <begin position="111"/>
        <end position="131"/>
    </location>
</feature>
<accession>A0ABQ9ICD6</accession>
<dbReference type="PANTHER" id="PTHR48021:SF39">
    <property type="entry name" value="MAJOR FACILITATOR SUPERFAMILY (MFS) PROFILE DOMAIN-CONTAINING PROTEIN"/>
    <property type="match status" value="1"/>
</dbReference>
<keyword evidence="8" id="KW-1185">Reference proteome</keyword>
<protein>
    <recommendedName>
        <fullName evidence="9">Major facilitator superfamily (MFS) profile domain-containing protein</fullName>
    </recommendedName>
</protein>
<dbReference type="Pfam" id="PF00083">
    <property type="entry name" value="Sugar_tr"/>
    <property type="match status" value="1"/>
</dbReference>
<comment type="caution">
    <text evidence="7">The sequence shown here is derived from an EMBL/GenBank/DDBJ whole genome shotgun (WGS) entry which is preliminary data.</text>
</comment>
<keyword evidence="4 6" id="KW-0472">Membrane</keyword>
<name>A0ABQ9ICD6_9NEOP</name>
<feature type="region of interest" description="Disordered" evidence="5">
    <location>
        <begin position="350"/>
        <end position="381"/>
    </location>
</feature>
<dbReference type="InterPro" id="IPR005828">
    <property type="entry name" value="MFS_sugar_transport-like"/>
</dbReference>
<dbReference type="SUPFAM" id="SSF103473">
    <property type="entry name" value="MFS general substrate transporter"/>
    <property type="match status" value="1"/>
</dbReference>
<sequence length="431" mass="46852">MICTPVGSLLSGLALERLGRKRSMMVVNVPLLVSWVLFYFVNSPSSLLATSALMGLSLGIVEAPILTYVAEVSQPKLRGMLTTFTELSVNVGMFCLYLIGTLTDWRTTAAISASLPIISIIAISQVLFAWARAADPRVPGVADVAWQAVGRRAVAVLAAWLGGASRRPRRDVRAAALPPACARPCQRRLRRQQGRRQPLPEKVSAPRHRLFTVQGHSLVSRPHVLHQAQTLGGMTHDDDIRRAGRGRWSLGFLEDLPVSPSFHSGTAPYSPQSPSSACCLSPAQVVVSEGAQSYDDLAANLRAMLRPETLRPLAMVIVMSVLEHWCGVAGTRPYMVEVFNEFGLPIDAHWATPPSSSERRTSVRPSDRPSGRPPYKVGTRSGSIMRKDVSVTTVPTANDTVETLQETIDTWKLEYSGEKQAQASDRGNAGD</sequence>
<dbReference type="PROSITE" id="PS00217">
    <property type="entry name" value="SUGAR_TRANSPORT_2"/>
    <property type="match status" value="1"/>
</dbReference>
<dbReference type="InterPro" id="IPR005829">
    <property type="entry name" value="Sugar_transporter_CS"/>
</dbReference>
<evidence type="ECO:0000256" key="5">
    <source>
        <dbReference type="SAM" id="MobiDB-lite"/>
    </source>
</evidence>